<evidence type="ECO:0000313" key="1">
    <source>
        <dbReference type="EMBL" id="QMW01760.1"/>
    </source>
</evidence>
<gene>
    <name evidence="1" type="ORF">H3H32_28010</name>
</gene>
<dbReference type="EMBL" id="CP059732">
    <property type="protein sequence ID" value="QMW01760.1"/>
    <property type="molecule type" value="Genomic_DNA"/>
</dbReference>
<evidence type="ECO:0000313" key="2">
    <source>
        <dbReference type="Proteomes" id="UP000515369"/>
    </source>
</evidence>
<keyword evidence="2" id="KW-1185">Reference proteome</keyword>
<protein>
    <submittedName>
        <fullName evidence="1">Uncharacterized protein</fullName>
    </submittedName>
</protein>
<dbReference type="AlphaFoldDB" id="A0A7G5GSB8"/>
<dbReference type="RefSeq" id="WP_182459038.1">
    <property type="nucleotide sequence ID" value="NZ_CP059732.1"/>
</dbReference>
<dbReference type="Proteomes" id="UP000515369">
    <property type="component" value="Chromosome"/>
</dbReference>
<proteinExistence type="predicted"/>
<organism evidence="1 2">
    <name type="scientific">Spirosoma foliorum</name>
    <dbReference type="NCBI Taxonomy" id="2710596"/>
    <lineage>
        <taxon>Bacteria</taxon>
        <taxon>Pseudomonadati</taxon>
        <taxon>Bacteroidota</taxon>
        <taxon>Cytophagia</taxon>
        <taxon>Cytophagales</taxon>
        <taxon>Cytophagaceae</taxon>
        <taxon>Spirosoma</taxon>
    </lineage>
</organism>
<reference evidence="1 2" key="1">
    <citation type="submission" date="2020-07" db="EMBL/GenBank/DDBJ databases">
        <title>Spirosoma foliorum sp. nov., isolated from the leaves on the Nejang mountain Korea, Republic of.</title>
        <authorList>
            <person name="Ho H."/>
            <person name="Lee Y.-J."/>
            <person name="Nurcahyanto D.-A."/>
            <person name="Kim S.-G."/>
        </authorList>
    </citation>
    <scope>NUCLEOTIDE SEQUENCE [LARGE SCALE GENOMIC DNA]</scope>
    <source>
        <strain evidence="1 2">PL0136</strain>
    </source>
</reference>
<accession>A0A7G5GSB8</accession>
<dbReference type="KEGG" id="sfol:H3H32_28010"/>
<sequence length="55" mass="6245">MHSRLPGVFPRTAERHHIFFNATITRAGLDICGQYDPDGTVGRCRQMFIGEAHFL</sequence>
<name>A0A7G5GSB8_9BACT</name>